<evidence type="ECO:0000256" key="1">
    <source>
        <dbReference type="ARBA" id="ARBA00022598"/>
    </source>
</evidence>
<feature type="active site" description="Proton acceptor" evidence="6">
    <location>
        <position position="14"/>
    </location>
</feature>
<dbReference type="EC" id="6.3.4.4" evidence="6"/>
<keyword evidence="5 6" id="KW-0460">Magnesium</keyword>
<feature type="binding site" evidence="6">
    <location>
        <position position="45"/>
    </location>
    <ligand>
        <name>Mg(2+)</name>
        <dbReference type="ChEBI" id="CHEBI:18420"/>
    </ligand>
</feature>
<evidence type="ECO:0000256" key="6">
    <source>
        <dbReference type="HAMAP-Rule" id="MF_00011"/>
    </source>
</evidence>
<keyword evidence="1 6" id="KW-0436">Ligase</keyword>
<comment type="function">
    <text evidence="6">Plays an important role in the de novo pathway of purine nucleotide biosynthesis. Catalyzes the first committed step in the biosynthesis of AMP from IMP.</text>
</comment>
<dbReference type="SMART" id="SM00788">
    <property type="entry name" value="Adenylsucc_synt"/>
    <property type="match status" value="1"/>
</dbReference>
<protein>
    <recommendedName>
        <fullName evidence="6">Adenylosuccinate synthetase</fullName>
        <shortName evidence="6">AMPSase</shortName>
        <shortName evidence="6">AdSS</shortName>
        <ecNumber evidence="6">6.3.4.4</ecNumber>
    </recommendedName>
    <alternativeName>
        <fullName evidence="6">IMP--aspartate ligase</fullName>
    </alternativeName>
</protein>
<name>A0ABP9AXY3_9SPHI</name>
<comment type="subcellular location">
    <subcellularLocation>
        <location evidence="6">Cytoplasm</location>
    </subcellularLocation>
</comment>
<keyword evidence="2 6" id="KW-0479">Metal-binding</keyword>
<evidence type="ECO:0000313" key="7">
    <source>
        <dbReference type="EMBL" id="GAA4786523.1"/>
    </source>
</evidence>
<comment type="pathway">
    <text evidence="6">Purine metabolism; AMP biosynthesis via de novo pathway; AMP from IMP: step 1/2.</text>
</comment>
<evidence type="ECO:0000256" key="4">
    <source>
        <dbReference type="ARBA" id="ARBA00022755"/>
    </source>
</evidence>
<feature type="active site" description="Proton donor" evidence="6">
    <location>
        <position position="46"/>
    </location>
</feature>
<evidence type="ECO:0000256" key="2">
    <source>
        <dbReference type="ARBA" id="ARBA00022723"/>
    </source>
</evidence>
<feature type="binding site" evidence="6">
    <location>
        <begin position="45"/>
        <end position="47"/>
    </location>
    <ligand>
        <name>GTP</name>
        <dbReference type="ChEBI" id="CHEBI:37565"/>
    </ligand>
</feature>
<sequence length="379" mass="43479">MANCDLVIDLGFGDAGKGHMVDYLLEKSAADRKLVVRFSGGHQVGHTVVQSDIEHTFSNFGSGTLQGVPTYYSEHTTIFPPGIHLEGEQLQAFRPHLFIHPLTMVSTPYDILYNRFLEKQQDHGSCGLGFGATVERNRAEVHFHALDLMNRWMIRQRLNSIRRYYEGRIAAVFEKNDQQLFMEELAAYDEELFIDHCLTIQVYYTLSTFNALERNFDYIVFEGSQGIMLDTQFGIYPHTTWSHTSTKNALDIIRQTQRDRMDNIQVYYLTRCYQTRHGNGPMSTAEIPALVNNETETNITNAFQGDFRIAKLDEELLRYALHADALFHEGYPIRRILVLTCLDQLPDFSVEVLLDKLAIDFDAVLGSYGRTNEAIRTIR</sequence>
<dbReference type="Proteomes" id="UP001501411">
    <property type="component" value="Unassembled WGS sequence"/>
</dbReference>
<accession>A0ABP9AXY3</accession>
<comment type="cofactor">
    <cofactor evidence="6">
        <name>Mg(2+)</name>
        <dbReference type="ChEBI" id="CHEBI:18420"/>
    </cofactor>
    <text evidence="6">Binds 1 Mg(2+) ion per subunit.</text>
</comment>
<gene>
    <name evidence="6" type="primary">purA</name>
    <name evidence="7" type="ORF">GCM10023231_13190</name>
</gene>
<dbReference type="EMBL" id="BAABIQ010000006">
    <property type="protein sequence ID" value="GAA4786523.1"/>
    <property type="molecule type" value="Genomic_DNA"/>
</dbReference>
<evidence type="ECO:0000256" key="3">
    <source>
        <dbReference type="ARBA" id="ARBA00022741"/>
    </source>
</evidence>
<comment type="caution">
    <text evidence="6">Lacks conserved residue(s) required for the propagation of feature annotation.</text>
</comment>
<comment type="subunit">
    <text evidence="6">Homodimer.</text>
</comment>
<comment type="catalytic activity">
    <reaction evidence="6">
        <text>IMP + L-aspartate + GTP = N(6)-(1,2-dicarboxyethyl)-AMP + GDP + phosphate + 2 H(+)</text>
        <dbReference type="Rhea" id="RHEA:15753"/>
        <dbReference type="ChEBI" id="CHEBI:15378"/>
        <dbReference type="ChEBI" id="CHEBI:29991"/>
        <dbReference type="ChEBI" id="CHEBI:37565"/>
        <dbReference type="ChEBI" id="CHEBI:43474"/>
        <dbReference type="ChEBI" id="CHEBI:57567"/>
        <dbReference type="ChEBI" id="CHEBI:58053"/>
        <dbReference type="ChEBI" id="CHEBI:58189"/>
        <dbReference type="EC" id="6.3.4.4"/>
    </reaction>
</comment>
<dbReference type="Pfam" id="PF00709">
    <property type="entry name" value="Adenylsucc_synt"/>
    <property type="match status" value="1"/>
</dbReference>
<dbReference type="Gene3D" id="1.10.300.10">
    <property type="entry name" value="Adenylosuccinate Synthetase, subunit A, domain 2"/>
    <property type="match status" value="1"/>
</dbReference>
<evidence type="ECO:0000256" key="5">
    <source>
        <dbReference type="ARBA" id="ARBA00022842"/>
    </source>
</evidence>
<keyword evidence="8" id="KW-1185">Reference proteome</keyword>
<dbReference type="HAMAP" id="MF_00011">
    <property type="entry name" value="Adenylosucc_synth"/>
    <property type="match status" value="1"/>
</dbReference>
<comment type="caution">
    <text evidence="7">The sequence shown here is derived from an EMBL/GenBank/DDBJ whole genome shotgun (WGS) entry which is preliminary data.</text>
</comment>
<feature type="binding site" evidence="6">
    <location>
        <position position="14"/>
    </location>
    <ligand>
        <name>Mg(2+)</name>
        <dbReference type="ChEBI" id="CHEBI:18420"/>
    </ligand>
</feature>
<dbReference type="Gene3D" id="3.40.440.10">
    <property type="entry name" value="Adenylosuccinate Synthetase, subunit A, domain 1"/>
    <property type="match status" value="1"/>
</dbReference>
<dbReference type="InterPro" id="IPR042110">
    <property type="entry name" value="Adenylosuccinate_synth_dom2"/>
</dbReference>
<reference evidence="8" key="1">
    <citation type="journal article" date="2019" name="Int. J. Syst. Evol. Microbiol.">
        <title>The Global Catalogue of Microorganisms (GCM) 10K type strain sequencing project: providing services to taxonomists for standard genome sequencing and annotation.</title>
        <authorList>
            <consortium name="The Broad Institute Genomics Platform"/>
            <consortium name="The Broad Institute Genome Sequencing Center for Infectious Disease"/>
            <person name="Wu L."/>
            <person name="Ma J."/>
        </authorList>
    </citation>
    <scope>NUCLEOTIDE SEQUENCE [LARGE SCALE GENOMIC DNA]</scope>
    <source>
        <strain evidence="8">JCM 18200</strain>
    </source>
</reference>
<dbReference type="SUPFAM" id="SSF52540">
    <property type="entry name" value="P-loop containing nucleoside triphosphate hydrolases"/>
    <property type="match status" value="1"/>
</dbReference>
<dbReference type="PANTHER" id="PTHR11846">
    <property type="entry name" value="ADENYLOSUCCINATE SYNTHETASE"/>
    <property type="match status" value="1"/>
</dbReference>
<feature type="binding site" description="in other chain" evidence="6">
    <location>
        <position position="240"/>
    </location>
    <ligand>
        <name>IMP</name>
        <dbReference type="ChEBI" id="CHEBI:58053"/>
        <note>ligand shared between dimeric partners</note>
    </ligand>
</feature>
<dbReference type="InterPro" id="IPR027417">
    <property type="entry name" value="P-loop_NTPase"/>
</dbReference>
<evidence type="ECO:0000313" key="8">
    <source>
        <dbReference type="Proteomes" id="UP001501411"/>
    </source>
</evidence>
<dbReference type="InterPro" id="IPR042109">
    <property type="entry name" value="Adenylosuccinate_synth_dom1"/>
</dbReference>
<keyword evidence="3 6" id="KW-0547">Nucleotide-binding</keyword>
<dbReference type="InterPro" id="IPR001114">
    <property type="entry name" value="Adenylosuccinate_synthetase"/>
</dbReference>
<organism evidence="7 8">
    <name type="scientific">Olivibacter ginsenosidimutans</name>
    <dbReference type="NCBI Taxonomy" id="1176537"/>
    <lineage>
        <taxon>Bacteria</taxon>
        <taxon>Pseudomonadati</taxon>
        <taxon>Bacteroidota</taxon>
        <taxon>Sphingobacteriia</taxon>
        <taxon>Sphingobacteriales</taxon>
        <taxon>Sphingobacteriaceae</taxon>
        <taxon>Olivibacter</taxon>
    </lineage>
</organism>
<dbReference type="RefSeq" id="WP_345230963.1">
    <property type="nucleotide sequence ID" value="NZ_BAABIQ010000006.1"/>
</dbReference>
<keyword evidence="6" id="KW-0963">Cytoplasm</keyword>
<dbReference type="PANTHER" id="PTHR11846:SF0">
    <property type="entry name" value="ADENYLOSUCCINATE SYNTHETASE"/>
    <property type="match status" value="1"/>
</dbReference>
<comment type="similarity">
    <text evidence="6">Belongs to the adenylosuccinate synthetase family.</text>
</comment>
<keyword evidence="4 6" id="KW-0658">Purine biosynthesis</keyword>
<proteinExistence type="inferred from homology"/>
<feature type="binding site" description="in other chain" evidence="6">
    <location>
        <position position="225"/>
    </location>
    <ligand>
        <name>IMP</name>
        <dbReference type="ChEBI" id="CHEBI:58053"/>
        <note>ligand shared between dimeric partners</note>
    </ligand>
</feature>
<keyword evidence="6" id="KW-0342">GTP-binding</keyword>